<dbReference type="AlphaFoldDB" id="A0A329QHX7"/>
<evidence type="ECO:0000256" key="5">
    <source>
        <dbReference type="PIRSR" id="PIRSR604254-1"/>
    </source>
</evidence>
<protein>
    <submittedName>
        <fullName evidence="7">Hemolysin III family protein</fullName>
    </submittedName>
</protein>
<evidence type="ECO:0000256" key="4">
    <source>
        <dbReference type="ARBA" id="ARBA00023136"/>
    </source>
</evidence>
<keyword evidence="2 6" id="KW-0812">Transmembrane</keyword>
<keyword evidence="5" id="KW-0479">Metal-binding</keyword>
<feature type="transmembrane region" description="Helical" evidence="6">
    <location>
        <begin position="27"/>
        <end position="48"/>
    </location>
</feature>
<proteinExistence type="predicted"/>
<feature type="transmembrane region" description="Helical" evidence="6">
    <location>
        <begin position="143"/>
        <end position="163"/>
    </location>
</feature>
<gene>
    <name evidence="7" type="ORF">DPM12_15835</name>
</gene>
<evidence type="ECO:0000256" key="1">
    <source>
        <dbReference type="ARBA" id="ARBA00004141"/>
    </source>
</evidence>
<evidence type="ECO:0000256" key="3">
    <source>
        <dbReference type="ARBA" id="ARBA00022989"/>
    </source>
</evidence>
<dbReference type="OrthoDB" id="9813689at2"/>
<feature type="transmembrane region" description="Helical" evidence="6">
    <location>
        <begin position="94"/>
        <end position="111"/>
    </location>
</feature>
<feature type="binding site" evidence="5">
    <location>
        <position position="207"/>
    </location>
    <ligand>
        <name>Zn(2+)</name>
        <dbReference type="ChEBI" id="CHEBI:29105"/>
    </ligand>
</feature>
<keyword evidence="3 6" id="KW-1133">Transmembrane helix</keyword>
<dbReference type="Pfam" id="PF03006">
    <property type="entry name" value="HlyIII"/>
    <property type="match status" value="1"/>
</dbReference>
<evidence type="ECO:0000313" key="7">
    <source>
        <dbReference type="EMBL" id="RAW11924.1"/>
    </source>
</evidence>
<comment type="caution">
    <text evidence="7">The sequence shown here is derived from an EMBL/GenBank/DDBJ whole genome shotgun (WGS) entry which is preliminary data.</text>
</comment>
<keyword evidence="5" id="KW-0862">Zinc</keyword>
<feature type="binding site" evidence="5">
    <location>
        <position position="203"/>
    </location>
    <ligand>
        <name>Zn(2+)</name>
        <dbReference type="ChEBI" id="CHEBI:29105"/>
    </ligand>
</feature>
<comment type="subcellular location">
    <subcellularLocation>
        <location evidence="1">Membrane</location>
        <topology evidence="1">Multi-pass membrane protein</topology>
    </subcellularLocation>
</comment>
<name>A0A329QHX7_9ACTN</name>
<dbReference type="PANTHER" id="PTHR20855">
    <property type="entry name" value="ADIPOR/PROGESTIN RECEPTOR-RELATED"/>
    <property type="match status" value="1"/>
</dbReference>
<feature type="binding site" evidence="5">
    <location>
        <position position="74"/>
    </location>
    <ligand>
        <name>Zn(2+)</name>
        <dbReference type="ChEBI" id="CHEBI:29105"/>
    </ligand>
</feature>
<dbReference type="GO" id="GO:0016020">
    <property type="term" value="C:membrane"/>
    <property type="evidence" value="ECO:0007669"/>
    <property type="project" value="UniProtKB-SubCell"/>
</dbReference>
<keyword evidence="4 6" id="KW-0472">Membrane</keyword>
<dbReference type="PANTHER" id="PTHR20855:SF3">
    <property type="entry name" value="LD03007P"/>
    <property type="match status" value="1"/>
</dbReference>
<reference evidence="7 8" key="1">
    <citation type="submission" date="2018-06" db="EMBL/GenBank/DDBJ databases">
        <title>Phytoactinopolyspora halophila sp. nov., a novel halophilic actinomycete isolated from a saline soil in China.</title>
        <authorList>
            <person name="Tang S.-K."/>
        </authorList>
    </citation>
    <scope>NUCLEOTIDE SEQUENCE [LARGE SCALE GENOMIC DNA]</scope>
    <source>
        <strain evidence="7 8">YIM 96934</strain>
    </source>
</reference>
<feature type="transmembrane region" description="Helical" evidence="6">
    <location>
        <begin position="54"/>
        <end position="73"/>
    </location>
</feature>
<evidence type="ECO:0000256" key="6">
    <source>
        <dbReference type="SAM" id="Phobius"/>
    </source>
</evidence>
<accession>A0A329QHX7</accession>
<organism evidence="7 8">
    <name type="scientific">Phytoactinopolyspora halophila</name>
    <dbReference type="NCBI Taxonomy" id="1981511"/>
    <lineage>
        <taxon>Bacteria</taxon>
        <taxon>Bacillati</taxon>
        <taxon>Actinomycetota</taxon>
        <taxon>Actinomycetes</taxon>
        <taxon>Jiangellales</taxon>
        <taxon>Jiangellaceae</taxon>
        <taxon>Phytoactinopolyspora</taxon>
    </lineage>
</organism>
<evidence type="ECO:0000313" key="8">
    <source>
        <dbReference type="Proteomes" id="UP000250462"/>
    </source>
</evidence>
<dbReference type="InterPro" id="IPR004254">
    <property type="entry name" value="AdipoR/HlyIII-related"/>
</dbReference>
<feature type="transmembrane region" description="Helical" evidence="6">
    <location>
        <begin position="117"/>
        <end position="136"/>
    </location>
</feature>
<dbReference type="GO" id="GO:0046872">
    <property type="term" value="F:metal ion binding"/>
    <property type="evidence" value="ECO:0007669"/>
    <property type="project" value="UniProtKB-KW"/>
</dbReference>
<dbReference type="EMBL" id="QMIG01000018">
    <property type="protein sequence ID" value="RAW11924.1"/>
    <property type="molecule type" value="Genomic_DNA"/>
</dbReference>
<sequence length="234" mass="25657">MVYRGTMSTDTQLRDALSAVRPRLRGWLHVATFPVAVVAGLMLVVLAPSTAVRISAAVYTLTAAMLFGISAAYHRGRWSPRVRATLRRLDHANIFLIIAGTYTPFTLLVLPTEQARILLTLVWIGALLGVGFRVFWLGAPRWLYIPIYVVLGWAAVFWLPQFASHGGAAVVTLIIVGGLMYTAGALIYGLKKPNPWPRWFGFHEIFHAFTVAGFASHHVGIWLAAFSIGSVATT</sequence>
<evidence type="ECO:0000256" key="2">
    <source>
        <dbReference type="ARBA" id="ARBA00022692"/>
    </source>
</evidence>
<feature type="transmembrane region" description="Helical" evidence="6">
    <location>
        <begin position="169"/>
        <end position="190"/>
    </location>
</feature>
<dbReference type="Proteomes" id="UP000250462">
    <property type="component" value="Unassembled WGS sequence"/>
</dbReference>
<keyword evidence="8" id="KW-1185">Reference proteome</keyword>